<dbReference type="NCBIfam" id="TIGR01731">
    <property type="entry name" value="fil_hemag_20aa"/>
    <property type="match status" value="16"/>
</dbReference>
<evidence type="ECO:0000313" key="3">
    <source>
        <dbReference type="EMBL" id="ACS51118.1"/>
    </source>
</evidence>
<evidence type="ECO:0000313" key="4">
    <source>
        <dbReference type="Proteomes" id="UP000001489"/>
    </source>
</evidence>
<accession>C6AD57</accession>
<dbReference type="Gene3D" id="2.160.20.10">
    <property type="entry name" value="Single-stranded right-handed beta-helix, Pectin lyase-like"/>
    <property type="match status" value="1"/>
</dbReference>
<dbReference type="InterPro" id="IPR008638">
    <property type="entry name" value="FhaB/CdiA-like_TPS"/>
</dbReference>
<dbReference type="STRING" id="634504.Bgr_08310"/>
<keyword evidence="4" id="KW-1185">Reference proteome</keyword>
<dbReference type="SMART" id="SM00912">
    <property type="entry name" value="Haemagg_act"/>
    <property type="match status" value="1"/>
</dbReference>
<dbReference type="NCBIfam" id="TIGR01901">
    <property type="entry name" value="adhes_NPXG"/>
    <property type="match status" value="1"/>
</dbReference>
<dbReference type="HOGENOM" id="CLU_000584_0_0_5"/>
<dbReference type="SUPFAM" id="SSF51126">
    <property type="entry name" value="Pectin lyase-like"/>
    <property type="match status" value="1"/>
</dbReference>
<evidence type="ECO:0000259" key="2">
    <source>
        <dbReference type="SMART" id="SM00912"/>
    </source>
</evidence>
<feature type="region of interest" description="Disordered" evidence="1">
    <location>
        <begin position="1964"/>
        <end position="1987"/>
    </location>
</feature>
<gene>
    <name evidence="3" type="primary">fhaB3</name>
    <name evidence="3" type="ordered locus">Bgr_08310</name>
</gene>
<dbReference type="InterPro" id="IPR012334">
    <property type="entry name" value="Pectin_lyas_fold"/>
</dbReference>
<dbReference type="InterPro" id="IPR012332">
    <property type="entry name" value="Autotransporter_pectin_lyase_C"/>
</dbReference>
<dbReference type="Pfam" id="PF05860">
    <property type="entry name" value="TPS"/>
    <property type="match status" value="1"/>
</dbReference>
<dbReference type="Proteomes" id="UP000001489">
    <property type="component" value="Chromosome"/>
</dbReference>
<feature type="domain" description="Filamentous haemagglutinin FhaB/tRNA nuclease CdiA-like TPS" evidence="2">
    <location>
        <begin position="84"/>
        <end position="206"/>
    </location>
</feature>
<dbReference type="KEGG" id="bgr:Bgr_08310"/>
<name>C6AD57_BARGA</name>
<evidence type="ECO:0000256" key="1">
    <source>
        <dbReference type="SAM" id="MobiDB-lite"/>
    </source>
</evidence>
<dbReference type="Pfam" id="PF04830">
    <property type="entry name" value="DUF637"/>
    <property type="match status" value="1"/>
</dbReference>
<organism evidence="3 4">
    <name type="scientific">Bartonella grahamii (strain as4aup)</name>
    <dbReference type="NCBI Taxonomy" id="634504"/>
    <lineage>
        <taxon>Bacteria</taxon>
        <taxon>Pseudomonadati</taxon>
        <taxon>Pseudomonadota</taxon>
        <taxon>Alphaproteobacteria</taxon>
        <taxon>Hyphomicrobiales</taxon>
        <taxon>Bartonellaceae</taxon>
        <taxon>Bartonella</taxon>
    </lineage>
</organism>
<dbReference type="InterPro" id="IPR006915">
    <property type="entry name" value="DUF637_hemagglutn_put"/>
</dbReference>
<dbReference type="Pfam" id="PF05594">
    <property type="entry name" value="Fil_haemagg"/>
    <property type="match status" value="10"/>
</dbReference>
<protein>
    <submittedName>
        <fullName evidence="3">Filamentous hemagglutinin</fullName>
    </submittedName>
</protein>
<proteinExistence type="predicted"/>
<dbReference type="EMBL" id="CP001562">
    <property type="protein sequence ID" value="ACS51118.1"/>
    <property type="molecule type" value="Genomic_DNA"/>
</dbReference>
<dbReference type="InterPro" id="IPR008619">
    <property type="entry name" value="Filamentous_hemagglutn_rpt"/>
</dbReference>
<dbReference type="Pfam" id="PF14411">
    <property type="entry name" value="LHH"/>
    <property type="match status" value="1"/>
</dbReference>
<dbReference type="Gene3D" id="2.160.20.20">
    <property type="match status" value="1"/>
</dbReference>
<dbReference type="InterPro" id="IPR011050">
    <property type="entry name" value="Pectin_lyase_fold/virulence"/>
</dbReference>
<dbReference type="eggNOG" id="COG3210">
    <property type="taxonomic scope" value="Bacteria"/>
</dbReference>
<dbReference type="InterPro" id="IPR026834">
    <property type="entry name" value="LHH"/>
</dbReference>
<reference evidence="3 4" key="1">
    <citation type="journal article" date="2009" name="PLoS Genet.">
        <title>Run-off replication of host-adaptability genes is associated with gene transfer agents in the genome of mouse-infecting Bartonella grahamii.</title>
        <authorList>
            <person name="Berglund E.C."/>
            <person name="Frank A.C."/>
            <person name="Calteau A."/>
            <person name="Vinnere Pettersson O."/>
            <person name="Granberg F."/>
            <person name="Eriksson A.-S."/>
            <person name="Naeslund K."/>
            <person name="Holmberg M."/>
            <person name="Lindroos H."/>
            <person name="Andersson S.G."/>
        </authorList>
    </citation>
    <scope>NUCLEOTIDE SEQUENCE [LARGE SCALE GENOMIC DNA]</scope>
    <source>
        <strain evidence="4">as4aup</strain>
    </source>
</reference>
<dbReference type="RefSeq" id="WP_015856206.1">
    <property type="nucleotide sequence ID" value="NC_012846.1"/>
</dbReference>
<sequence length="2836" mass="298207">MRGLKDQKHKLGYGRALGQHALGVLQRGIHKGLSLVLSFCLAFQPLLLQAQALGARSPVAQESQGIKAADGVGSVFRPTVGKAGNDVPLIDIVRPNGQGLSHNKYDNFNVDTHGVILNNSTEEVSRSQLGGLVPGNGNLRYSGAAKVILNEVVSANRSRLEGVSEVHGHMADVIIANPNGITCNGCGFINTPRVTLSTGQPIIGADGALSGLRVEGGDITIGARGADGSALDIFDLVSRKISIGGPIQVKGDLAVIAGHNHFDYHKREATSLGSDGKEPELAIDSSEFGGMYAGQIRVIANDKGAGVKMRGDMVANAGAMRLTSDGKLVLAKARAKGAVKAHSHHDSVHVKDLLFSEEAVELKALKHVELAEQARVAASGAVDVRADVIKLQSHALLASGIGSDGQQSATGSLYLQAAKLEAGNGRIAAGDLLKIQAATIDLSRMQDNDQTGVSSLGDLIIETNQITALNNHIGAKGNIVLSADDALTVGAGHYSAGGSLLVEAAELTSRARLVAEQKIDLYAHHGALIQEGTVWSNGEITLDAHGALNHTGDIVSMQQVALTAGGMLTTSQESTILSYDVVLSADALTQAGTVEAQEGALTLQVRDGVINSGTMRGESVDAHIGAFTNQGTFIATDDLHLMVSAQEGVDPQQAFLENTSEGVLQSGGALVLIAGRLDNAGVLGSSGESVALNVAGNVSNSGLIYAKKSMDLFSDGNLTNTQGRIIAEEALSIGGLKETRAGHINNEAGLLSALAGEMKIVATSFVNKSAEATNSDQQNATHDEGAHVLARDGLRIDVGSFENVDGLISTQGAVNIVADSVIQAGHIEIERGDLQLTSHGDLSNSGTIESNGAITVNAQNTLNQTGRIVSQKRIELSTDGTLTLGETSEVGAYDVALKAGILAQAGLIEVQGEELTLESHGDLTNSGTIASNGAITVRAQNTLNQTGRIVSQKRIELSTDGTLTLGETSQVGGYDVALKAGTLTQAGLIEAQGEELTLESHDDLTNSGTIASNGAITVNAQNTLNQTGRIVAQERIELSTDGTLTLGETSQIGGYDVALKAGTLNQAGLIEAQGEELTLESYGDLTNSGMLASNGVIALRAQNTLNQTGRIVAQERIELSTDGTLTLGETSKVAAYMDVVLKADTLNQAGLVEAQGGVLTLNSHGVLSNSGIMVGGVVDAKLGSLANSGQLLASDSFTLIAESHDPSLGQAALVLNGEDGVLKSGGAFVLTADVLDNAGSIGSSGDGVALNVSADLSNSGLIYAKKSAIFSLDGDFINNFADVIAEDNLIIRGLSGERAGHVINSSGLLEAVSGDMTFDVSALTNVREGGVEVTDKVVSHSYVRGKWENIPNVDKHTRIKKNIDTTIIRQQPHFTNNAAQILVGRHLTINAGDIRNSYSLIAANGNIVMHGDTLLNEGRDLIETTKIVTETRYRHKQCSFAHPACIGHDADEWDGPTFIQTPTRTYDAVYGTIEAGGTLDVKVTDTLDNHAVRDGAGQIGLSSGNKGLTGVKNTDVDGFKPSISYSSGDQGLAGGQTPDFDGSKPLISNDRLDGIINGLKGHKGLFAPSIQTPAPESIQVPTQDGLNSVKTELAGSQSPDVPFLIETRQDFINPSKFLGSDYYLKKIGNYKPEHVFKRLGDAYFEYRLVGEQIFELTGNRTLLDVEDPNAQMQRLYDNAVEQQGPLGLVLGKPLTPQQIAGIKKDMIWLETHLVDGQEVLVPHVYLVPNTSLAQDVYGAKTQQGNLASARLKGNGVTLNADRLTNSGAVVSDDALHVSTTQTLFNNGGFLLGTGAVELTSNGLLANSSGVIHGDTVTMTGDTIVNSTAKIRDTNAYGFGDRAGQKGQILSNHELNIQSLGDLGAEGGEFTSGGPMTMIIGGSATFSALALESEHAQTLEKGHYNAQSREHRLAEVNSGDDLNVVTNDDLIMDGVKVKGEGNGNVTSGGAFTLTSVQDVNSFDLDLRGKEGDKSKQKNKFRQQSTEVTTNKSTVEFSKDLSMHAQNGDLTLGAAGLSSGGEMHLASDKGKIKFLTNKDQDFKDVYQRNENLVWWSEGDEGYLKETIEHVTIDAKGGMKLDAGNGFVVEYEATGDLDKSLEQLSHSPGLAWIKQLRDDPELSKQVDWQAVKAEFKDWDYKAQGLTEAGAALVALAVTAVTGGAASGAASAITGALGLGSSTAMNAAIQAGVQALINKSAVALVNNRGNIAGALHELGSSKNILSIVSSMLTAGLTSQITEMVGVGQSLPKTAPFVDRIALEAEKNLIKAAIGTGVQTALEGGSLDKNFFNNLRIALSDTVGKSLAEEIGTAKAEGKIDTVTQIVAHAGLGCLKGAVASGACSAGAIGGAVGEATAMLQFQLWVQGIVKEEMGDLNGRTPTPEEEARINAKIDAQFADFRDHTIDVARAAGGVAAAIAGGNVDAGADAAGNAAANNFLSSAQRAQKKKELEECPDDQCRREVNEKWFEISEEQDRIFEIGLAKGTIVGAVKAIGNGISETAHDVKELGSAIGNGIYATVHDVKELGSAIGNSSVDEIYQSALQGVGTAKAWATSGHIFDDVWEGAGQLWEGVGQFWGGVKDSFRGRIDHIKDSFGGHIDHIHETMEKGRDGAFSAGAESGEMLGKPLGDVAYIVGSTVLTDGAVSAAKGGAKLVGKLVEKDLIKFAAKTETAAVKTGEEIAQSIGKMSDEIVATQYLGQERKFWSADPIEVEFEMTYKGEKITQTNKVYQREDLFDPNQIVSWEEKGKTVEGTNIERMKTGRAPLGFDGDPIELHHMLQIQDGPIAEIRKTFHQKYTSVIHIYPKTQKSLIDRDMFDRWRSKYWQERAKIIEEKMKLKK</sequence>
<dbReference type="InterPro" id="IPR010069">
    <property type="entry name" value="CdiA_FHA1_rpt"/>
</dbReference>
<feature type="compositionally biased region" description="Basic and acidic residues" evidence="1">
    <location>
        <begin position="1964"/>
        <end position="1974"/>
    </location>
</feature>
<dbReference type="OrthoDB" id="2664633at2"/>